<sequence>MSDDAGKPPNSRYQLVRALGHSAAGVVWEGLDRELGHQVAVRVVGPECAAGPESVARFLTEAAAVGRLAHPHLVTVQDTAERTLVMELLRGRTLDTVIAAGPLDLGHVLVWAQQVTLALQAAHTAGVVHWGLKPARLLIGEQGGLKVLDFGVAHLAPAATTGGAPYLAPEQWQGSPSDGRTDLYALGCVLFELCTGRRPFEGLQAQELMHRHLHDVPQRPALLRPGIPAALDELIVALLAKDRTGRPADAAEVRGRLATIAAGFQGEAEPEGVARIRGQVDQAWALGEAGRAGEAVQWLGFLVTEAARTLGPTSPQTLQVCYDLAIWRSMAEDVTGAVGLLTDLLPLMLAVLGPGHEDVARATKDLWSYQRDLQRRRYQVGSGVRPGEVAMLLGLPPYPWPPQVR</sequence>
<dbReference type="CDD" id="cd14014">
    <property type="entry name" value="STKc_PknB_like"/>
    <property type="match status" value="1"/>
</dbReference>
<reference evidence="8 9" key="1">
    <citation type="journal article" date="2019" name="Int. J. Syst. Evol. Microbiol.">
        <title>The Global Catalogue of Microorganisms (GCM) 10K type strain sequencing project: providing services to taxonomists for standard genome sequencing and annotation.</title>
        <authorList>
            <consortium name="The Broad Institute Genomics Platform"/>
            <consortium name="The Broad Institute Genome Sequencing Center for Infectious Disease"/>
            <person name="Wu L."/>
            <person name="Ma J."/>
        </authorList>
    </citation>
    <scope>NUCLEOTIDE SEQUENCE [LARGE SCALE GENOMIC DNA]</scope>
    <source>
        <strain evidence="8 9">JCM 13004</strain>
    </source>
</reference>
<evidence type="ECO:0000256" key="6">
    <source>
        <dbReference type="ARBA" id="ARBA00022840"/>
    </source>
</evidence>
<dbReference type="InterPro" id="IPR011009">
    <property type="entry name" value="Kinase-like_dom_sf"/>
</dbReference>
<keyword evidence="4" id="KW-0547">Nucleotide-binding</keyword>
<keyword evidence="5" id="KW-0418">Kinase</keyword>
<accession>A0ABN1WJD3</accession>
<evidence type="ECO:0000313" key="9">
    <source>
        <dbReference type="Proteomes" id="UP001500037"/>
    </source>
</evidence>
<comment type="caution">
    <text evidence="8">The sequence shown here is derived from an EMBL/GenBank/DDBJ whole genome shotgun (WGS) entry which is preliminary data.</text>
</comment>
<name>A0ABN1WJD3_9ACTN</name>
<dbReference type="EC" id="2.7.11.1" evidence="1"/>
<evidence type="ECO:0000256" key="5">
    <source>
        <dbReference type="ARBA" id="ARBA00022777"/>
    </source>
</evidence>
<proteinExistence type="predicted"/>
<evidence type="ECO:0000256" key="2">
    <source>
        <dbReference type="ARBA" id="ARBA00022527"/>
    </source>
</evidence>
<feature type="domain" description="Protein kinase" evidence="7">
    <location>
        <begin position="13"/>
        <end position="260"/>
    </location>
</feature>
<dbReference type="EMBL" id="BAAALF010000100">
    <property type="protein sequence ID" value="GAA1252414.1"/>
    <property type="molecule type" value="Genomic_DNA"/>
</dbReference>
<keyword evidence="6" id="KW-0067">ATP-binding</keyword>
<organism evidence="8 9">
    <name type="scientific">Kitasatospora nipponensis</name>
    <dbReference type="NCBI Taxonomy" id="258049"/>
    <lineage>
        <taxon>Bacteria</taxon>
        <taxon>Bacillati</taxon>
        <taxon>Actinomycetota</taxon>
        <taxon>Actinomycetes</taxon>
        <taxon>Kitasatosporales</taxon>
        <taxon>Streptomycetaceae</taxon>
        <taxon>Kitasatospora</taxon>
    </lineage>
</organism>
<dbReference type="Proteomes" id="UP001500037">
    <property type="component" value="Unassembled WGS sequence"/>
</dbReference>
<evidence type="ECO:0000256" key="1">
    <source>
        <dbReference type="ARBA" id="ARBA00012513"/>
    </source>
</evidence>
<protein>
    <recommendedName>
        <fullName evidence="1">non-specific serine/threonine protein kinase</fullName>
        <ecNumber evidence="1">2.7.11.1</ecNumber>
    </recommendedName>
</protein>
<keyword evidence="3" id="KW-0808">Transferase</keyword>
<evidence type="ECO:0000313" key="8">
    <source>
        <dbReference type="EMBL" id="GAA1252414.1"/>
    </source>
</evidence>
<dbReference type="PANTHER" id="PTHR43289:SF6">
    <property type="entry name" value="SERINE_THREONINE-PROTEIN KINASE NEKL-3"/>
    <property type="match status" value="1"/>
</dbReference>
<dbReference type="Gene3D" id="1.25.40.10">
    <property type="entry name" value="Tetratricopeptide repeat domain"/>
    <property type="match status" value="1"/>
</dbReference>
<dbReference type="Pfam" id="PF00069">
    <property type="entry name" value="Pkinase"/>
    <property type="match status" value="1"/>
</dbReference>
<dbReference type="PANTHER" id="PTHR43289">
    <property type="entry name" value="MITOGEN-ACTIVATED PROTEIN KINASE KINASE KINASE 20-RELATED"/>
    <property type="match status" value="1"/>
</dbReference>
<evidence type="ECO:0000256" key="3">
    <source>
        <dbReference type="ARBA" id="ARBA00022679"/>
    </source>
</evidence>
<dbReference type="Gene3D" id="3.30.200.20">
    <property type="entry name" value="Phosphorylase Kinase, domain 1"/>
    <property type="match status" value="1"/>
</dbReference>
<dbReference type="Gene3D" id="1.10.510.10">
    <property type="entry name" value="Transferase(Phosphotransferase) domain 1"/>
    <property type="match status" value="1"/>
</dbReference>
<evidence type="ECO:0000256" key="4">
    <source>
        <dbReference type="ARBA" id="ARBA00022741"/>
    </source>
</evidence>
<gene>
    <name evidence="8" type="ORF">GCM10009665_48920</name>
</gene>
<keyword evidence="2" id="KW-0723">Serine/threonine-protein kinase</keyword>
<keyword evidence="9" id="KW-1185">Reference proteome</keyword>
<dbReference type="PROSITE" id="PS50011">
    <property type="entry name" value="PROTEIN_KINASE_DOM"/>
    <property type="match status" value="1"/>
</dbReference>
<evidence type="ECO:0000259" key="7">
    <source>
        <dbReference type="PROSITE" id="PS50011"/>
    </source>
</evidence>
<dbReference type="InterPro" id="IPR011990">
    <property type="entry name" value="TPR-like_helical_dom_sf"/>
</dbReference>
<dbReference type="InterPro" id="IPR000719">
    <property type="entry name" value="Prot_kinase_dom"/>
</dbReference>
<dbReference type="SUPFAM" id="SSF56112">
    <property type="entry name" value="Protein kinase-like (PK-like)"/>
    <property type="match status" value="1"/>
</dbReference>
<dbReference type="RefSeq" id="WP_344444101.1">
    <property type="nucleotide sequence ID" value="NZ_BAAALF010000100.1"/>
</dbReference>